<accession>A0ABT0DS40</accession>
<proteinExistence type="predicted"/>
<dbReference type="RefSeq" id="WP_247202601.1">
    <property type="nucleotide sequence ID" value="NZ_JALKCG010000013.1"/>
</dbReference>
<evidence type="ECO:0000313" key="3">
    <source>
        <dbReference type="Proteomes" id="UP001202867"/>
    </source>
</evidence>
<evidence type="ECO:0000256" key="1">
    <source>
        <dbReference type="SAM" id="MobiDB-lite"/>
    </source>
</evidence>
<dbReference type="Proteomes" id="UP001202867">
    <property type="component" value="Unassembled WGS sequence"/>
</dbReference>
<keyword evidence="2" id="KW-0456">Lyase</keyword>
<evidence type="ECO:0000313" key="2">
    <source>
        <dbReference type="EMBL" id="MCK0210097.1"/>
    </source>
</evidence>
<reference evidence="3" key="1">
    <citation type="submission" date="2023-07" db="EMBL/GenBank/DDBJ databases">
        <title>Ancylobacter moscoviensis sp. nov., facultatively methylotrophic bacteria from activated sludge and the reclassification of Starkeya novella (Starkey 1934) Kelly et al. 2000 as Ancylobacter novellus comb. nov., Starkeya koreensis Im et al. 2006 as Ancylobacter koreensis comb.nov., Angulomicrobium tetraedrale Vasil'eva et al. 1986 as Ancylobacter tetraedralis comb. nov., Angulomicrobium amanitiforme Fritz et al. 2004 as Ancylobacter amanitiformis comb. nov. and Methylorhabdus multivorans Doronina et al. 1996 as Ancylobacter multivorans comb. nov. and emended description of the genus Ancylobacter.</title>
        <authorList>
            <person name="Doronina N."/>
            <person name="Chemodurova A."/>
            <person name="Grouzdev D."/>
            <person name="Koziaeva V."/>
            <person name="Shi W."/>
            <person name="Wu L."/>
            <person name="Kaparullina E."/>
        </authorList>
    </citation>
    <scope>NUCLEOTIDE SEQUENCE [LARGE SCALE GENOMIC DNA]</scope>
    <source>
        <strain evidence="3">Jip08</strain>
    </source>
</reference>
<dbReference type="Pfam" id="PF06754">
    <property type="entry name" value="PhnG"/>
    <property type="match status" value="1"/>
</dbReference>
<sequence>MQPSLTHSTDGNAPPAGRQSAMALLARAESGELDAMLARLAPVPASADLRPPEIGLVMLRGRTGGDGAPFNLGEATVARAAVRLEGGATGFAYRLGRDASAARKAAVLDALWQDATRRPAVDEALDPIRARLAEEAVRLRAETAATKVDFFTLVRGED</sequence>
<name>A0ABT0DS40_9HYPH</name>
<dbReference type="NCBIfam" id="TIGR03293">
    <property type="entry name" value="PhnG_redo"/>
    <property type="match status" value="1"/>
</dbReference>
<comment type="caution">
    <text evidence="2">The sequence shown here is derived from an EMBL/GenBank/DDBJ whole genome shotgun (WGS) entry which is preliminary data.</text>
</comment>
<dbReference type="GO" id="GO:0016829">
    <property type="term" value="F:lyase activity"/>
    <property type="evidence" value="ECO:0007669"/>
    <property type="project" value="UniProtKB-KW"/>
</dbReference>
<keyword evidence="3" id="KW-1185">Reference proteome</keyword>
<dbReference type="EMBL" id="JALKCG010000013">
    <property type="protein sequence ID" value="MCK0210097.1"/>
    <property type="molecule type" value="Genomic_DNA"/>
</dbReference>
<organism evidence="2 3">
    <name type="scientific">Ancylobacter koreensis</name>
    <dbReference type="NCBI Taxonomy" id="266121"/>
    <lineage>
        <taxon>Bacteria</taxon>
        <taxon>Pseudomonadati</taxon>
        <taxon>Pseudomonadota</taxon>
        <taxon>Alphaproteobacteria</taxon>
        <taxon>Hyphomicrobiales</taxon>
        <taxon>Xanthobacteraceae</taxon>
        <taxon>Ancylobacter</taxon>
    </lineage>
</organism>
<protein>
    <submittedName>
        <fullName evidence="2">Phosphonate C-P lyase system protein PhnG</fullName>
    </submittedName>
</protein>
<dbReference type="InterPro" id="IPR009609">
    <property type="entry name" value="Phosphonate_metab_PhnG"/>
</dbReference>
<gene>
    <name evidence="2" type="primary">phnG</name>
    <name evidence="2" type="ORF">MWN33_18865</name>
</gene>
<feature type="region of interest" description="Disordered" evidence="1">
    <location>
        <begin position="1"/>
        <end position="20"/>
    </location>
</feature>
<feature type="compositionally biased region" description="Polar residues" evidence="1">
    <location>
        <begin position="1"/>
        <end position="11"/>
    </location>
</feature>